<dbReference type="Gene3D" id="3.40.50.720">
    <property type="entry name" value="NAD(P)-binding Rossmann-like Domain"/>
    <property type="match status" value="1"/>
</dbReference>
<protein>
    <submittedName>
        <fullName evidence="2">Methyltransferase domain-containing protein</fullName>
    </submittedName>
</protein>
<reference evidence="2 4" key="3">
    <citation type="submission" date="2016-10" db="EMBL/GenBank/DDBJ databases">
        <authorList>
            <person name="Varghese N."/>
            <person name="Submissions S."/>
        </authorList>
    </citation>
    <scope>NUCLEOTIDE SEQUENCE [LARGE SCALE GENOMIC DNA]</scope>
    <source>
        <strain evidence="2 4">CGMCC 1.7071</strain>
    </source>
</reference>
<evidence type="ECO:0000313" key="3">
    <source>
        <dbReference type="Proteomes" id="UP000183063"/>
    </source>
</evidence>
<accession>A0A1H8K4C6</accession>
<evidence type="ECO:0000313" key="1">
    <source>
        <dbReference type="EMBL" id="SEH77388.1"/>
    </source>
</evidence>
<evidence type="ECO:0000313" key="2">
    <source>
        <dbReference type="EMBL" id="SEN87822.1"/>
    </source>
</evidence>
<dbReference type="InterPro" id="IPR029063">
    <property type="entry name" value="SAM-dependent_MTases_sf"/>
</dbReference>
<dbReference type="GO" id="GO:0032259">
    <property type="term" value="P:methylation"/>
    <property type="evidence" value="ECO:0007669"/>
    <property type="project" value="UniProtKB-KW"/>
</dbReference>
<gene>
    <name evidence="1" type="ORF">RTCCBAU85039_2271</name>
    <name evidence="2" type="ORF">SAMN05216228_1008188</name>
</gene>
<dbReference type="SUPFAM" id="SSF53335">
    <property type="entry name" value="S-adenosyl-L-methionine-dependent methyltransferases"/>
    <property type="match status" value="1"/>
</dbReference>
<dbReference type="STRING" id="501024.RTCCBAU85039_2271"/>
<dbReference type="RefSeq" id="WP_244541313.1">
    <property type="nucleotide sequence ID" value="NZ_FNXB01000010.1"/>
</dbReference>
<dbReference type="Proteomes" id="UP000198939">
    <property type="component" value="Unassembled WGS sequence"/>
</dbReference>
<proteinExistence type="predicted"/>
<sequence>MDTAPTDVRVLYEQRGLPIFQNRMYDTLEDALASPRGDMCLVEDLRTGLVRNAAFQPDLMIYDTSYQNEQGLSPMFRRHLDEVAAIITTNIGRKNLVEVGCGKGLFLEMLEERGVEITGFDPAYEGTNRRIRQEYFQPGSGIESDGLILRHVLEHILDPVAFLGQLKEANGGRGHIYIEVPCFDWICEQRAWFDVFYEHVNYFRLSDFHRMFGTVVASGRIFGGQYLYVVADLATLRDPTIDQDDRVKMPADFVAKLESISPGETQTAVVWGGASKGVIFSLLRQRKGRPVTAVIDINPSKQGKFLPLTGLKVQSPSEVLPELPPGSDIYVMNRNYSEEIKKMSNNAYNYVEVDRG</sequence>
<keyword evidence="2" id="KW-0489">Methyltransferase</keyword>
<organism evidence="1 3">
    <name type="scientific">Rhizobium tibeticum</name>
    <dbReference type="NCBI Taxonomy" id="501024"/>
    <lineage>
        <taxon>Bacteria</taxon>
        <taxon>Pseudomonadati</taxon>
        <taxon>Pseudomonadota</taxon>
        <taxon>Alphaproteobacteria</taxon>
        <taxon>Hyphomicrobiales</taxon>
        <taxon>Rhizobiaceae</taxon>
        <taxon>Rhizobium/Agrobacterium group</taxon>
        <taxon>Rhizobium</taxon>
    </lineage>
</organism>
<keyword evidence="2" id="KW-0808">Transferase</keyword>
<dbReference type="Pfam" id="PF13489">
    <property type="entry name" value="Methyltransf_23"/>
    <property type="match status" value="1"/>
</dbReference>
<dbReference type="GO" id="GO:0008168">
    <property type="term" value="F:methyltransferase activity"/>
    <property type="evidence" value="ECO:0007669"/>
    <property type="project" value="UniProtKB-KW"/>
</dbReference>
<dbReference type="EMBL" id="FNXB01000010">
    <property type="protein sequence ID" value="SEH77388.1"/>
    <property type="molecule type" value="Genomic_DNA"/>
</dbReference>
<reference evidence="1" key="2">
    <citation type="submission" date="2016-10" db="EMBL/GenBank/DDBJ databases">
        <authorList>
            <person name="de Groot N.N."/>
        </authorList>
    </citation>
    <scope>NUCLEOTIDE SEQUENCE [LARGE SCALE GENOMIC DNA]</scope>
    <source>
        <strain evidence="1">CCBAU85039</strain>
    </source>
</reference>
<dbReference type="Gene3D" id="3.40.50.150">
    <property type="entry name" value="Vaccinia Virus protein VP39"/>
    <property type="match status" value="1"/>
</dbReference>
<dbReference type="AlphaFoldDB" id="A0A1H8K4C6"/>
<dbReference type="Proteomes" id="UP000183063">
    <property type="component" value="Unassembled WGS sequence"/>
</dbReference>
<keyword evidence="4" id="KW-1185">Reference proteome</keyword>
<name>A0A1H8K4C6_9HYPH</name>
<evidence type="ECO:0000313" key="4">
    <source>
        <dbReference type="Proteomes" id="UP000198939"/>
    </source>
</evidence>
<dbReference type="EMBL" id="FOCV01000008">
    <property type="protein sequence ID" value="SEN87822.1"/>
    <property type="molecule type" value="Genomic_DNA"/>
</dbReference>
<reference evidence="3" key="1">
    <citation type="submission" date="2016-10" db="EMBL/GenBank/DDBJ databases">
        <authorList>
            <person name="Wibberg D."/>
        </authorList>
    </citation>
    <scope>NUCLEOTIDE SEQUENCE [LARGE SCALE GENOMIC DNA]</scope>
</reference>